<dbReference type="PANTHER" id="PTHR42834">
    <property type="entry name" value="ENDONUCLEASE/EXONUCLEASE/PHOSPHATASE FAMILY PROTEIN (AFU_ORTHOLOGUE AFUA_3G09210)"/>
    <property type="match status" value="1"/>
</dbReference>
<dbReference type="GO" id="GO:0004519">
    <property type="term" value="F:endonuclease activity"/>
    <property type="evidence" value="ECO:0007669"/>
    <property type="project" value="UniProtKB-KW"/>
</dbReference>
<reference evidence="3" key="1">
    <citation type="journal article" date="2019" name="Int. J. Syst. Evol. Microbiol.">
        <title>The Global Catalogue of Microorganisms (GCM) 10K type strain sequencing project: providing services to taxonomists for standard genome sequencing and annotation.</title>
        <authorList>
            <consortium name="The Broad Institute Genomics Platform"/>
            <consortium name="The Broad Institute Genome Sequencing Center for Infectious Disease"/>
            <person name="Wu L."/>
            <person name="Ma J."/>
        </authorList>
    </citation>
    <scope>NUCLEOTIDE SEQUENCE [LARGE SCALE GENOMIC DNA]</scope>
    <source>
        <strain evidence="3">JCM 17695</strain>
    </source>
</reference>
<dbReference type="Pfam" id="PF03372">
    <property type="entry name" value="Exo_endo_phos"/>
    <property type="match status" value="1"/>
</dbReference>
<evidence type="ECO:0000259" key="1">
    <source>
        <dbReference type="PROSITE" id="PS51841"/>
    </source>
</evidence>
<feature type="domain" description="LTD" evidence="1">
    <location>
        <begin position="1"/>
        <end position="107"/>
    </location>
</feature>
<dbReference type="SUPFAM" id="SSF56219">
    <property type="entry name" value="DNase I-like"/>
    <property type="match status" value="1"/>
</dbReference>
<dbReference type="Gene3D" id="3.60.10.10">
    <property type="entry name" value="Endonuclease/exonuclease/phosphatase"/>
    <property type="match status" value="1"/>
</dbReference>
<keyword evidence="2" id="KW-0540">Nuclease</keyword>
<protein>
    <submittedName>
        <fullName evidence="2">Endonuclease/exonuclease/phosphatase family protein</fullName>
    </submittedName>
</protein>
<keyword evidence="2" id="KW-0255">Endonuclease</keyword>
<dbReference type="PROSITE" id="PS51841">
    <property type="entry name" value="LTD"/>
    <property type="match status" value="1"/>
</dbReference>
<comment type="caution">
    <text evidence="2">The sequence shown here is derived from an EMBL/GenBank/DDBJ whole genome shotgun (WGS) entry which is preliminary data.</text>
</comment>
<evidence type="ECO:0000313" key="3">
    <source>
        <dbReference type="Proteomes" id="UP001596512"/>
    </source>
</evidence>
<dbReference type="CDD" id="cd04486">
    <property type="entry name" value="YhcR_OBF_like"/>
    <property type="match status" value="1"/>
</dbReference>
<keyword evidence="3" id="KW-1185">Reference proteome</keyword>
<dbReference type="EMBL" id="JBHTEY010000004">
    <property type="protein sequence ID" value="MFC7618631.1"/>
    <property type="molecule type" value="Genomic_DNA"/>
</dbReference>
<dbReference type="PANTHER" id="PTHR42834:SF1">
    <property type="entry name" value="ENDONUCLEASE_EXONUCLEASE_PHOSPHATASE FAMILY PROTEIN (AFU_ORTHOLOGUE AFUA_3G09210)"/>
    <property type="match status" value="1"/>
</dbReference>
<dbReference type="InterPro" id="IPR001322">
    <property type="entry name" value="Lamin_tail_dom"/>
</dbReference>
<accession>A0ABW2TYR0</accession>
<evidence type="ECO:0000313" key="2">
    <source>
        <dbReference type="EMBL" id="MFC7618631.1"/>
    </source>
</evidence>
<dbReference type="Proteomes" id="UP001596512">
    <property type="component" value="Unassembled WGS sequence"/>
</dbReference>
<dbReference type="InterPro" id="IPR005135">
    <property type="entry name" value="Endo/exonuclease/phosphatase"/>
</dbReference>
<name>A0ABW2TYR0_9PSEU</name>
<dbReference type="InterPro" id="IPR036691">
    <property type="entry name" value="Endo/exonu/phosph_ase_sf"/>
</dbReference>
<organism evidence="2 3">
    <name type="scientific">Actinokineospora soli</name>
    <dbReference type="NCBI Taxonomy" id="1048753"/>
    <lineage>
        <taxon>Bacteria</taxon>
        <taxon>Bacillati</taxon>
        <taxon>Actinomycetota</taxon>
        <taxon>Actinomycetes</taxon>
        <taxon>Pseudonocardiales</taxon>
        <taxon>Pseudonocardiaceae</taxon>
        <taxon>Actinokineospora</taxon>
    </lineage>
</organism>
<keyword evidence="2" id="KW-0378">Hydrolase</keyword>
<proteinExistence type="predicted"/>
<gene>
    <name evidence="2" type="ORF">ACFQV2_40155</name>
</gene>
<sequence length="729" mass="76012">MANQGATDVPLAGWSVQYLPGSPTATSAWQVTPLDGAVAANGSFLVQEAAGAGGTTPLPSPDVTGSIAMSATTGTIALVNSTTQLTCKTAAACALDVSIVDLVGYGSAVVRETAPVPGASNTASVARIGSDTDNNAADFLAGAPTPTSGGGGPVPVVARIHEIQGTTHLSPFDGEQVSGVTGVVTAVRAFGSARGFWFQDTQPDADPATSEGLFVFTGSTTPAVAVGDAVTVAGTVDEFYADAPPASSVMLSTTELVGASWTVTAQGVGVPAEAVGATTVPEVYTKEPGGSIEELPLEPSAYALDFWESREGMRVRVDDVRVVGPTTPFNELFVTTKPAQNPTPRGGTIYTGYDQQNSGRVQVLSLIPFAQRPFPQADVGDVLAGETSGPVDYSRFGGYLIQATTLGAHIDNGLARESTRPQRPAELAVATYNVENLSPGNPQAKFDRLAAAVVADLASPDVLALEEIQDNSGPSNDGVVAADETLRRFTDAIAAQGGPRYDWRQIDPVDGADGGQPGGNIRVAFLFNPARVSFVDRPGGDATTPVEVLDGPRLSVSPGRIDPANAAWESSRKPLVGEFVFRGRTVFVVANHFASKGGDQPLFGRFQPPARTSEVQRLAQAAAVNAFAHELLAEDPRANLLVLGDINDFQFSPVMARLTQGGVLDPLINHLPVNERYGYVFQGNSQALDHILTSPFILRPDYDIVHINAEFADQASDHDPQVVRFVPTG</sequence>